<feature type="domain" description="HAMP" evidence="6">
    <location>
        <begin position="211"/>
        <end position="265"/>
    </location>
</feature>
<sequence length="542" mass="58760">MTIRKKLIVGASVLLVIVIGSNIFASRTIGSLIEHSDLAQLRNNQLMDIQRYQHHVTQATLLAMDIIIDQKEGISKERQSEMKTTFSEMKRLQSSIETLSDTSEEKALASKLAKESGVLETLVTKDLVSAIDKGLKGADTASDFSALDDALDTAGDTMSQTLEKMYESVLNEAKEAAAKAKESANTSNSAIVGVTLFMILFVLGGGFILARSILGAILALQNVTEDLARGNGDLTKRINIKANDEIGSVSRNFDAFIEVLQKLISMGKTSSSENVAVSEQLSTTAVEIGKRVEEEVATIQKAVSTTNHIHAIVKENYTATQGVGAEIEMANTKLEEAKKIVLALADTIVTNSEKEMNLAQKLNALSQDTEQVKSVLTIIADIADQTNLLALNAAIEAARAGEHGRGFAVVADEVRNLAERTQKALVDINATINIVVQSINQSSDEMNKNSESFKEMTHNAEDVSHSIVDVTTVMHKAVEATEHSMKSSQNINESIATVVSQMDNINEISTKNARSVEEIAEASEHLFRLTEELNKGLNQFRT</sequence>
<dbReference type="Pfam" id="PF00672">
    <property type="entry name" value="HAMP"/>
    <property type="match status" value="1"/>
</dbReference>
<dbReference type="GO" id="GO:0007165">
    <property type="term" value="P:signal transduction"/>
    <property type="evidence" value="ECO:0007669"/>
    <property type="project" value="UniProtKB-KW"/>
</dbReference>
<dbReference type="SMART" id="SM00283">
    <property type="entry name" value="MA"/>
    <property type="match status" value="1"/>
</dbReference>
<dbReference type="PANTHER" id="PTHR32089">
    <property type="entry name" value="METHYL-ACCEPTING CHEMOTAXIS PROTEIN MCPB"/>
    <property type="match status" value="1"/>
</dbReference>
<dbReference type="Proteomes" id="UP000019322">
    <property type="component" value="Chromosome"/>
</dbReference>
<dbReference type="RefSeq" id="WP_025345910.1">
    <property type="nucleotide sequence ID" value="NZ_CP007201.1"/>
</dbReference>
<reference evidence="7 8" key="1">
    <citation type="journal article" date="2014" name="Environ. Microbiol.">
        <title>Insights into organohalide respiration and the versatile catabolism of Sulfurospirillum multivorans gained from comparative genomics and physiological studies.</title>
        <authorList>
            <person name="Goris T."/>
            <person name="Schubert T."/>
            <person name="Gadkari J."/>
            <person name="Wubet T."/>
            <person name="Tarkka M."/>
            <person name="Buscot F."/>
            <person name="Adrian L."/>
            <person name="Diekert G."/>
        </authorList>
    </citation>
    <scope>NUCLEOTIDE SEQUENCE [LARGE SCALE GENOMIC DNA]</scope>
    <source>
        <strain evidence="8">DM 12446 / JCM 15788 / NBRC 109480</strain>
    </source>
</reference>
<feature type="transmembrane region" description="Helical" evidence="4">
    <location>
        <begin position="190"/>
        <end position="210"/>
    </location>
</feature>
<dbReference type="InterPro" id="IPR003660">
    <property type="entry name" value="HAMP_dom"/>
</dbReference>
<dbReference type="PROSITE" id="PS50111">
    <property type="entry name" value="CHEMOTAXIS_TRANSDUC_2"/>
    <property type="match status" value="1"/>
</dbReference>
<evidence type="ECO:0000313" key="8">
    <source>
        <dbReference type="Proteomes" id="UP000019322"/>
    </source>
</evidence>
<dbReference type="Pfam" id="PF00015">
    <property type="entry name" value="MCPsignal"/>
    <property type="match status" value="1"/>
</dbReference>
<dbReference type="InterPro" id="IPR004089">
    <property type="entry name" value="MCPsignal_dom"/>
</dbReference>
<dbReference type="PROSITE" id="PS50885">
    <property type="entry name" value="HAMP"/>
    <property type="match status" value="1"/>
</dbReference>
<keyword evidence="1 3" id="KW-0807">Transducer</keyword>
<dbReference type="EMBL" id="CP007201">
    <property type="protein sequence ID" value="AHJ14081.1"/>
    <property type="molecule type" value="Genomic_DNA"/>
</dbReference>
<evidence type="ECO:0000256" key="3">
    <source>
        <dbReference type="PROSITE-ProRule" id="PRU00284"/>
    </source>
</evidence>
<evidence type="ECO:0000256" key="4">
    <source>
        <dbReference type="SAM" id="Phobius"/>
    </source>
</evidence>
<evidence type="ECO:0000259" key="6">
    <source>
        <dbReference type="PROSITE" id="PS50885"/>
    </source>
</evidence>
<evidence type="ECO:0000259" key="5">
    <source>
        <dbReference type="PROSITE" id="PS50111"/>
    </source>
</evidence>
<keyword evidence="4" id="KW-0812">Transmembrane</keyword>
<feature type="domain" description="Methyl-accepting transducer" evidence="5">
    <location>
        <begin position="270"/>
        <end position="527"/>
    </location>
</feature>
<dbReference type="AlphaFoldDB" id="A0AA86AQW1"/>
<dbReference type="SUPFAM" id="SSF58104">
    <property type="entry name" value="Methyl-accepting chemotaxis protein (MCP) signaling domain"/>
    <property type="match status" value="1"/>
</dbReference>
<dbReference type="GO" id="GO:0016020">
    <property type="term" value="C:membrane"/>
    <property type="evidence" value="ECO:0007669"/>
    <property type="project" value="InterPro"/>
</dbReference>
<dbReference type="PANTHER" id="PTHR32089:SF112">
    <property type="entry name" value="LYSOZYME-LIKE PROTEIN-RELATED"/>
    <property type="match status" value="1"/>
</dbReference>
<comment type="similarity">
    <text evidence="2">Belongs to the methyl-accepting chemotaxis (MCP) protein family.</text>
</comment>
<dbReference type="Gene3D" id="6.10.340.10">
    <property type="match status" value="1"/>
</dbReference>
<evidence type="ECO:0000256" key="1">
    <source>
        <dbReference type="ARBA" id="ARBA00023224"/>
    </source>
</evidence>
<accession>A0AA86AQW1</accession>
<keyword evidence="4" id="KW-1133">Transmembrane helix</keyword>
<organism evidence="7 8">
    <name type="scientific">Sulfurospirillum multivorans (strain DM 12446 / JCM 15788 / NBRC 109480)</name>
    <dbReference type="NCBI Taxonomy" id="1150621"/>
    <lineage>
        <taxon>Bacteria</taxon>
        <taxon>Pseudomonadati</taxon>
        <taxon>Campylobacterota</taxon>
        <taxon>Epsilonproteobacteria</taxon>
        <taxon>Campylobacterales</taxon>
        <taxon>Sulfurospirillaceae</taxon>
        <taxon>Sulfurospirillum</taxon>
    </lineage>
</organism>
<proteinExistence type="inferred from homology"/>
<gene>
    <name evidence="7" type="ORF">SMUL_2844</name>
</gene>
<protein>
    <submittedName>
        <fullName evidence="7">Methyl-accepting chemotaxis protein</fullName>
    </submittedName>
</protein>
<dbReference type="CDD" id="cd06225">
    <property type="entry name" value="HAMP"/>
    <property type="match status" value="1"/>
</dbReference>
<dbReference type="KEGG" id="smul:SMUL_2844"/>
<evidence type="ECO:0000256" key="2">
    <source>
        <dbReference type="ARBA" id="ARBA00029447"/>
    </source>
</evidence>
<dbReference type="SMART" id="SM00304">
    <property type="entry name" value="HAMP"/>
    <property type="match status" value="1"/>
</dbReference>
<name>A0AA86AQW1_SULMK</name>
<keyword evidence="4" id="KW-0472">Membrane</keyword>
<dbReference type="Gene3D" id="1.10.287.950">
    <property type="entry name" value="Methyl-accepting chemotaxis protein"/>
    <property type="match status" value="1"/>
</dbReference>
<evidence type="ECO:0000313" key="7">
    <source>
        <dbReference type="EMBL" id="AHJ14081.1"/>
    </source>
</evidence>